<dbReference type="InterPro" id="IPR017941">
    <property type="entry name" value="Rieske_2Fe-2S"/>
</dbReference>
<dbReference type="CDD" id="cd03470">
    <property type="entry name" value="Rieske_cytochrome_bc1"/>
    <property type="match status" value="1"/>
</dbReference>
<evidence type="ECO:0000256" key="6">
    <source>
        <dbReference type="ARBA" id="ARBA00022989"/>
    </source>
</evidence>
<keyword evidence="3" id="KW-0812">Transmembrane</keyword>
<keyword evidence="15" id="KW-1185">Reference proteome</keyword>
<comment type="subcellular location">
    <subcellularLocation>
        <location evidence="1">Membrane</location>
        <topology evidence="1">Single-pass membrane protein</topology>
    </subcellularLocation>
    <subcellularLocation>
        <location evidence="12">Mitochondrion inner membrane</location>
    </subcellularLocation>
</comment>
<keyword evidence="5" id="KW-0479">Metal-binding</keyword>
<comment type="miscellaneous">
    <text evidence="11">The Rieske protein is a high potential 2Fe-2S protein.</text>
</comment>
<reference evidence="14" key="1">
    <citation type="submission" date="2021-04" db="EMBL/GenBank/DDBJ databases">
        <authorList>
            <consortium name="Molecular Ecology Group"/>
        </authorList>
    </citation>
    <scope>NUCLEOTIDE SEQUENCE</scope>
</reference>
<evidence type="ECO:0000313" key="15">
    <source>
        <dbReference type="Proteomes" id="UP000678393"/>
    </source>
</evidence>
<sequence>MISLPKSHLVQAATKVVARSSPGSVSLPASPVPASKVVVEQPLKRLTSYSLFQRIPTFGYASTSATVSLVGPSGPTQVRFAHTDLKVPDFSDYRREQVKSPNVSAAASDSQRKLTSYLIVGGGAVAAVYAAKAVVRLAVGNLSPAADVVALSKIEVKLSDIPEGRNVTMKWRGKPLFVRHRTDEEIATEAAVDLSQLRDPQPDSDRAKNPKFLILVGVCTHLGCVPIANAGDYGGYYCPCHGSHYDGSGRIRKGPAPLNLEVPPYEFLDENIVVVG</sequence>
<dbReference type="Gene3D" id="1.20.5.270">
    <property type="entry name" value="Ubiquinol cytochrome reductase, transmembrane domain"/>
    <property type="match status" value="1"/>
</dbReference>
<dbReference type="Pfam" id="PF00355">
    <property type="entry name" value="Rieske"/>
    <property type="match status" value="1"/>
</dbReference>
<comment type="caution">
    <text evidence="14">The sequence shown here is derived from an EMBL/GenBank/DDBJ whole genome shotgun (WGS) entry which is preliminary data.</text>
</comment>
<feature type="domain" description="Rieske" evidence="13">
    <location>
        <begin position="186"/>
        <end position="274"/>
    </location>
</feature>
<dbReference type="AlphaFoldDB" id="A0A8S3YJ88"/>
<organism evidence="14 15">
    <name type="scientific">Candidula unifasciata</name>
    <dbReference type="NCBI Taxonomy" id="100452"/>
    <lineage>
        <taxon>Eukaryota</taxon>
        <taxon>Metazoa</taxon>
        <taxon>Spiralia</taxon>
        <taxon>Lophotrochozoa</taxon>
        <taxon>Mollusca</taxon>
        <taxon>Gastropoda</taxon>
        <taxon>Heterobranchia</taxon>
        <taxon>Euthyneura</taxon>
        <taxon>Panpulmonata</taxon>
        <taxon>Eupulmonata</taxon>
        <taxon>Stylommatophora</taxon>
        <taxon>Helicina</taxon>
        <taxon>Helicoidea</taxon>
        <taxon>Geomitridae</taxon>
        <taxon>Candidula</taxon>
    </lineage>
</organism>
<evidence type="ECO:0000256" key="11">
    <source>
        <dbReference type="RuleBase" id="RU004494"/>
    </source>
</evidence>
<evidence type="ECO:0000256" key="5">
    <source>
        <dbReference type="ARBA" id="ARBA00022723"/>
    </source>
</evidence>
<dbReference type="OrthoDB" id="1637982at2759"/>
<evidence type="ECO:0000256" key="3">
    <source>
        <dbReference type="ARBA" id="ARBA00022692"/>
    </source>
</evidence>
<dbReference type="GO" id="GO:0008121">
    <property type="term" value="F:quinol-cytochrome-c reductase activity"/>
    <property type="evidence" value="ECO:0007669"/>
    <property type="project" value="UniProtKB-EC"/>
</dbReference>
<dbReference type="Pfam" id="PF02921">
    <property type="entry name" value="UCR_TM"/>
    <property type="match status" value="1"/>
</dbReference>
<evidence type="ECO:0000256" key="9">
    <source>
        <dbReference type="ARBA" id="ARBA00023136"/>
    </source>
</evidence>
<dbReference type="InterPro" id="IPR036922">
    <property type="entry name" value="Rieske_2Fe-2S_sf"/>
</dbReference>
<evidence type="ECO:0000256" key="1">
    <source>
        <dbReference type="ARBA" id="ARBA00004167"/>
    </source>
</evidence>
<dbReference type="Proteomes" id="UP000678393">
    <property type="component" value="Unassembled WGS sequence"/>
</dbReference>
<dbReference type="InterPro" id="IPR004192">
    <property type="entry name" value="Rieske_TM"/>
</dbReference>
<evidence type="ECO:0000256" key="7">
    <source>
        <dbReference type="ARBA" id="ARBA00023004"/>
    </source>
</evidence>
<dbReference type="FunFam" id="2.102.10.10:FF:000001">
    <property type="entry name" value="Cytochrome b-c1 complex subunit Rieske, mitochondrial"/>
    <property type="match status" value="1"/>
</dbReference>
<keyword evidence="12" id="KW-0496">Mitochondrion</keyword>
<dbReference type="GO" id="GO:0046872">
    <property type="term" value="F:metal ion binding"/>
    <property type="evidence" value="ECO:0007669"/>
    <property type="project" value="UniProtKB-KW"/>
</dbReference>
<keyword evidence="4" id="KW-0001">2Fe-2S</keyword>
<dbReference type="PRINTS" id="PR00162">
    <property type="entry name" value="RIESKE"/>
</dbReference>
<dbReference type="Gene3D" id="2.102.10.10">
    <property type="entry name" value="Rieske [2Fe-2S] iron-sulphur domain"/>
    <property type="match status" value="1"/>
</dbReference>
<accession>A0A8S3YJ88</accession>
<keyword evidence="10" id="KW-1015">Disulfide bond</keyword>
<evidence type="ECO:0000256" key="2">
    <source>
        <dbReference type="ARBA" id="ARBA00010651"/>
    </source>
</evidence>
<evidence type="ECO:0000256" key="12">
    <source>
        <dbReference type="RuleBase" id="RU004495"/>
    </source>
</evidence>
<keyword evidence="11" id="KW-0813">Transport</keyword>
<proteinExistence type="inferred from homology"/>
<comment type="cofactor">
    <cofactor evidence="11">
        <name>[2Fe-2S] cluster</name>
        <dbReference type="ChEBI" id="CHEBI:190135"/>
    </cofactor>
    <text evidence="11">Binds 1 [2Fe-2S] cluster per subunit.</text>
</comment>
<dbReference type="EC" id="7.1.1.8" evidence="11"/>
<evidence type="ECO:0000259" key="13">
    <source>
        <dbReference type="PROSITE" id="PS51296"/>
    </source>
</evidence>
<keyword evidence="6" id="KW-1133">Transmembrane helix</keyword>
<dbReference type="GO" id="GO:0005743">
    <property type="term" value="C:mitochondrial inner membrane"/>
    <property type="evidence" value="ECO:0007669"/>
    <property type="project" value="UniProtKB-SubCell"/>
</dbReference>
<keyword evidence="11" id="KW-0249">Electron transport</keyword>
<dbReference type="PROSITE" id="PS51296">
    <property type="entry name" value="RIESKE"/>
    <property type="match status" value="1"/>
</dbReference>
<evidence type="ECO:0000256" key="10">
    <source>
        <dbReference type="ARBA" id="ARBA00023157"/>
    </source>
</evidence>
<evidence type="ECO:0000256" key="4">
    <source>
        <dbReference type="ARBA" id="ARBA00022714"/>
    </source>
</evidence>
<dbReference type="PANTHER" id="PTHR10134">
    <property type="entry name" value="CYTOCHROME B-C1 COMPLEX SUBUNIT RIESKE, MITOCHONDRIAL"/>
    <property type="match status" value="1"/>
</dbReference>
<dbReference type="InterPro" id="IPR005805">
    <property type="entry name" value="Rieske_Fe-S_prot_C"/>
</dbReference>
<dbReference type="EMBL" id="CAJHNH020000136">
    <property type="protein sequence ID" value="CAG5115595.1"/>
    <property type="molecule type" value="Genomic_DNA"/>
</dbReference>
<dbReference type="SUPFAM" id="SSF81502">
    <property type="entry name" value="ISP transmembrane anchor"/>
    <property type="match status" value="1"/>
</dbReference>
<keyword evidence="7" id="KW-0408">Iron</keyword>
<dbReference type="SUPFAM" id="SSF50022">
    <property type="entry name" value="ISP domain"/>
    <property type="match status" value="1"/>
</dbReference>
<evidence type="ECO:0000313" key="14">
    <source>
        <dbReference type="EMBL" id="CAG5115595.1"/>
    </source>
</evidence>
<evidence type="ECO:0000256" key="8">
    <source>
        <dbReference type="ARBA" id="ARBA00023014"/>
    </source>
</evidence>
<dbReference type="InterPro" id="IPR037008">
    <property type="entry name" value="bc1_Rieske_TM_sf"/>
</dbReference>
<protein>
    <recommendedName>
        <fullName evidence="11">Cytochrome b-c1 complex subunit Rieske, mitochondrial</fullName>
        <ecNumber evidence="11">7.1.1.8</ecNumber>
    </recommendedName>
</protein>
<dbReference type="NCBIfam" id="TIGR01416">
    <property type="entry name" value="Rieske_proteo"/>
    <property type="match status" value="1"/>
</dbReference>
<dbReference type="InterPro" id="IPR006317">
    <property type="entry name" value="Ubiquinol_cyt_c_Rdtase_Fe-S-su"/>
</dbReference>
<comment type="catalytic activity">
    <reaction evidence="11">
        <text>a quinol + 2 Fe(III)-[cytochrome c](out) = a quinone + 2 Fe(II)-[cytochrome c](out) + 2 H(+)(out)</text>
        <dbReference type="Rhea" id="RHEA:11484"/>
        <dbReference type="Rhea" id="RHEA-COMP:10350"/>
        <dbReference type="Rhea" id="RHEA-COMP:14399"/>
        <dbReference type="ChEBI" id="CHEBI:15378"/>
        <dbReference type="ChEBI" id="CHEBI:24646"/>
        <dbReference type="ChEBI" id="CHEBI:29033"/>
        <dbReference type="ChEBI" id="CHEBI:29034"/>
        <dbReference type="ChEBI" id="CHEBI:132124"/>
        <dbReference type="EC" id="7.1.1.8"/>
    </reaction>
</comment>
<comment type="similarity">
    <text evidence="2">Belongs to the Rieske iron-sulfur protein family.</text>
</comment>
<name>A0A8S3YJ88_9EUPU</name>
<dbReference type="GO" id="GO:0051537">
    <property type="term" value="F:2 iron, 2 sulfur cluster binding"/>
    <property type="evidence" value="ECO:0007669"/>
    <property type="project" value="UniProtKB-KW"/>
</dbReference>
<keyword evidence="9" id="KW-0472">Membrane</keyword>
<dbReference type="InterPro" id="IPR014349">
    <property type="entry name" value="Rieske_Fe-S_prot"/>
</dbReference>
<keyword evidence="8" id="KW-0411">Iron-sulfur</keyword>
<keyword evidence="12" id="KW-0679">Respiratory chain</keyword>
<gene>
    <name evidence="14" type="ORF">CUNI_LOCUS1153</name>
</gene>